<proteinExistence type="predicted"/>
<dbReference type="AlphaFoldDB" id="A0AAU9TN95"/>
<comment type="caution">
    <text evidence="2">The sequence shown here is derived from an EMBL/GenBank/DDBJ whole genome shotgun (WGS) entry which is preliminary data.</text>
</comment>
<feature type="domain" description="PiggyBac transposable element-derived protein" evidence="1">
    <location>
        <begin position="34"/>
        <end position="87"/>
    </location>
</feature>
<dbReference type="Pfam" id="PF13843">
    <property type="entry name" value="DDE_Tnp_1_7"/>
    <property type="match status" value="1"/>
</dbReference>
<sequence>MYWSEKWRVPIIIQAMTRNRFYAIRGCLAQDRPQALCVDEMIIPFSGRCHMRQYCPNKPNPVGLKVFVLASPQGIVCDMVVYQGDTTFPHLISQGFGLGKLPFCI</sequence>
<evidence type="ECO:0000313" key="2">
    <source>
        <dbReference type="EMBL" id="CAH2087423.1"/>
    </source>
</evidence>
<evidence type="ECO:0000313" key="3">
    <source>
        <dbReference type="Proteomes" id="UP001153954"/>
    </source>
</evidence>
<gene>
    <name evidence="2" type="ORF">EEDITHA_LOCUS3687</name>
</gene>
<name>A0AAU9TN95_EUPED</name>
<dbReference type="InterPro" id="IPR029526">
    <property type="entry name" value="PGBD"/>
</dbReference>
<dbReference type="PANTHER" id="PTHR47272">
    <property type="entry name" value="DDE_TNP_1_7 DOMAIN-CONTAINING PROTEIN"/>
    <property type="match status" value="1"/>
</dbReference>
<organism evidence="2 3">
    <name type="scientific">Euphydryas editha</name>
    <name type="common">Edith's checkerspot</name>
    <dbReference type="NCBI Taxonomy" id="104508"/>
    <lineage>
        <taxon>Eukaryota</taxon>
        <taxon>Metazoa</taxon>
        <taxon>Ecdysozoa</taxon>
        <taxon>Arthropoda</taxon>
        <taxon>Hexapoda</taxon>
        <taxon>Insecta</taxon>
        <taxon>Pterygota</taxon>
        <taxon>Neoptera</taxon>
        <taxon>Endopterygota</taxon>
        <taxon>Lepidoptera</taxon>
        <taxon>Glossata</taxon>
        <taxon>Ditrysia</taxon>
        <taxon>Papilionoidea</taxon>
        <taxon>Nymphalidae</taxon>
        <taxon>Nymphalinae</taxon>
        <taxon>Euphydryas</taxon>
    </lineage>
</organism>
<keyword evidence="3" id="KW-1185">Reference proteome</keyword>
<dbReference type="EMBL" id="CAKOGL010000006">
    <property type="protein sequence ID" value="CAH2087423.1"/>
    <property type="molecule type" value="Genomic_DNA"/>
</dbReference>
<accession>A0AAU9TN95</accession>
<evidence type="ECO:0000259" key="1">
    <source>
        <dbReference type="Pfam" id="PF13843"/>
    </source>
</evidence>
<protein>
    <recommendedName>
        <fullName evidence="1">PiggyBac transposable element-derived protein domain-containing protein</fullName>
    </recommendedName>
</protein>
<dbReference type="Proteomes" id="UP001153954">
    <property type="component" value="Unassembled WGS sequence"/>
</dbReference>
<reference evidence="2" key="1">
    <citation type="submission" date="2022-03" db="EMBL/GenBank/DDBJ databases">
        <authorList>
            <person name="Tunstrom K."/>
        </authorList>
    </citation>
    <scope>NUCLEOTIDE SEQUENCE</scope>
</reference>